<evidence type="ECO:0008006" key="3">
    <source>
        <dbReference type="Google" id="ProtNLM"/>
    </source>
</evidence>
<accession>A0A0N9N724</accession>
<evidence type="ECO:0000313" key="2">
    <source>
        <dbReference type="Proteomes" id="UP000063789"/>
    </source>
</evidence>
<sequence>MIREQHPDGDLTEHVRHEFSLFLDEIASLDNALGSAGSLALELLFVSNPAIGQVHTGEIRTFLIVRALADTEELSEAAVVDGLSLGRSALVGSGFDVSETGTGDIARLRSQSSEDGLSALVRRARIVQFHNAALPAALVYDRFPAEAINLNRLYDTLVDSPGSHVSIQLIVDGFSGAESDLVSTVALGLGAIERGIQDPSMAGMSFATAKRPAETYGYYADRLAGSVFQTSVVIGGRPSSRRQLSSRMTGALAGSVDGGFFDVVRLPMDSGNLGVGLDETALPWRVFAAVDAAAPGRVWPAETPSAARRLPLLATAAEASQLFRIPFGTDRVGAGFRVHHTVRRSRTYLAGVVDNDLEVGAIGAAGAGVPLGFTLNDLTKHMFVTGTPGSGKTTFNVGMLDTLWHKHKIPFLVIEPAKNEYRALIESIPDLQVFTPGKSWLSPLVMNPFRPGEGVRSENHKTVLKSAFGAAVTMASPLDRLFEAALDNLYSQFGWLDSDDLGVGHPVPNVRDFVDAFRSAIDQVGYTGEAANIGRAGLVRLAGMVRVFDTYKSIPVEDLCTRPTLIELSAIENSAEKALWVALILLQQLSYHNANTVGTGDLRQVLLLEEAHVLFEASDTGQEGAASPAAVAQGILKRMLAEIRSYGVGIAIADQSPRKVGGDVIALTNIKLAFRIVEAEDREILGNSMNMGAEQVRRLSGLRPGEAFLFHDRLEEAEELVTPDYRSTMGISISIDDERLKSRLRYFDSRQELLKPFPECDLIPEWDATRSEVARQFASRIFWAHVTVSSDLDTVRAVYRRIRTHARSLDKRYSNVDDTLLDMIRVYFLRLVRFETELRLPSGFEAAVLSAQAVREG</sequence>
<dbReference type="PATRIC" id="fig|1136941.3.peg.4158"/>
<protein>
    <recommendedName>
        <fullName evidence="3">Helicase HerA central domain-containing protein</fullName>
    </recommendedName>
</protein>
<dbReference type="PANTHER" id="PTHR30121:SF6">
    <property type="entry name" value="SLR6007 PROTEIN"/>
    <property type="match status" value="1"/>
</dbReference>
<dbReference type="PANTHER" id="PTHR30121">
    <property type="entry name" value="UNCHARACTERIZED PROTEIN YJGR-RELATED"/>
    <property type="match status" value="1"/>
</dbReference>
<dbReference type="KEGG" id="goq:ACH46_20295"/>
<reference evidence="1 2" key="2">
    <citation type="journal article" date="2017" name="Int. J. Syst. Evol. Microbiol.">
        <title>Gordonia phthalatica sp. nov., a di-n-butyl phthalate-degrading bacterium isolated from activated sludge.</title>
        <authorList>
            <person name="Jin D."/>
            <person name="Kong X."/>
            <person name="Jia M."/>
            <person name="Yu X."/>
            <person name="Wang X."/>
            <person name="Zhuang X."/>
            <person name="Deng Y."/>
            <person name="Bai Z."/>
        </authorList>
    </citation>
    <scope>NUCLEOTIDE SEQUENCE [LARGE SCALE GENOMIC DNA]</scope>
    <source>
        <strain evidence="1 2">QH-11</strain>
    </source>
</reference>
<organism evidence="1 2">
    <name type="scientific">Gordonia phthalatica</name>
    <dbReference type="NCBI Taxonomy" id="1136941"/>
    <lineage>
        <taxon>Bacteria</taxon>
        <taxon>Bacillati</taxon>
        <taxon>Actinomycetota</taxon>
        <taxon>Actinomycetes</taxon>
        <taxon>Mycobacteriales</taxon>
        <taxon>Gordoniaceae</taxon>
        <taxon>Gordonia</taxon>
    </lineage>
</organism>
<dbReference type="InterPro" id="IPR027417">
    <property type="entry name" value="P-loop_NTPase"/>
</dbReference>
<dbReference type="InterPro" id="IPR051162">
    <property type="entry name" value="T4SS_component"/>
</dbReference>
<proteinExistence type="predicted"/>
<dbReference type="AlphaFoldDB" id="A0A0N9N724"/>
<dbReference type="Proteomes" id="UP000063789">
    <property type="component" value="Chromosome"/>
</dbReference>
<reference evidence="2" key="1">
    <citation type="submission" date="2015-06" db="EMBL/GenBank/DDBJ databases">
        <title>Complete genome sequence and metabolic analysis of phthalate degradation pathway in Gordonia sp. QH-11.</title>
        <authorList>
            <person name="Jin D."/>
            <person name="Kong X."/>
            <person name="Bai Z."/>
        </authorList>
    </citation>
    <scope>NUCLEOTIDE SEQUENCE [LARGE SCALE GENOMIC DNA]</scope>
    <source>
        <strain evidence="2">QH-11</strain>
    </source>
</reference>
<keyword evidence="2" id="KW-1185">Reference proteome</keyword>
<name>A0A0N9N724_9ACTN</name>
<evidence type="ECO:0000313" key="1">
    <source>
        <dbReference type="EMBL" id="ALG86405.1"/>
    </source>
</evidence>
<dbReference type="Gene3D" id="3.40.50.300">
    <property type="entry name" value="P-loop containing nucleotide triphosphate hydrolases"/>
    <property type="match status" value="2"/>
</dbReference>
<dbReference type="SUPFAM" id="SSF52540">
    <property type="entry name" value="P-loop containing nucleoside triphosphate hydrolases"/>
    <property type="match status" value="1"/>
</dbReference>
<dbReference type="EMBL" id="CP011853">
    <property type="protein sequence ID" value="ALG86405.1"/>
    <property type="molecule type" value="Genomic_DNA"/>
</dbReference>
<gene>
    <name evidence="1" type="ORF">ACH46_20295</name>
</gene>
<dbReference type="STRING" id="1136941.ACH46_20295"/>